<evidence type="ECO:0000313" key="4">
    <source>
        <dbReference type="EMBL" id="CAF3837804.1"/>
    </source>
</evidence>
<evidence type="ECO:0000313" key="5">
    <source>
        <dbReference type="Proteomes" id="UP000663860"/>
    </source>
</evidence>
<name>A0A815A3Y8_9BILA</name>
<evidence type="ECO:0000313" key="1">
    <source>
        <dbReference type="EMBL" id="CAF1251506.1"/>
    </source>
</evidence>
<dbReference type="Proteomes" id="UP000663844">
    <property type="component" value="Unassembled WGS sequence"/>
</dbReference>
<dbReference type="EMBL" id="CAJNOG010000508">
    <property type="protein sequence ID" value="CAF1276060.1"/>
    <property type="molecule type" value="Genomic_DNA"/>
</dbReference>
<sequence length="82" mass="8875">MAKQCPNCNTANSLVQIVSRACDGNYMIYPNGQESNGYLPNIAGLCDSDGLSIEICIACGQLNGLDRIALKEKLSKQSYDEE</sequence>
<gene>
    <name evidence="1" type="ORF">IZO911_LOCUS31374</name>
    <name evidence="2" type="ORF">JYZ213_LOCUS30964</name>
    <name evidence="3" type="ORF">KXQ929_LOCUS18348</name>
    <name evidence="4" type="ORF">OXD698_LOCUS20479</name>
</gene>
<reference evidence="1" key="1">
    <citation type="submission" date="2021-02" db="EMBL/GenBank/DDBJ databases">
        <authorList>
            <person name="Nowell W R."/>
        </authorList>
    </citation>
    <scope>NUCLEOTIDE SEQUENCE</scope>
</reference>
<proteinExistence type="predicted"/>
<dbReference type="Proteomes" id="UP000663845">
    <property type="component" value="Unassembled WGS sequence"/>
</dbReference>
<dbReference type="EMBL" id="CAJNOE010000513">
    <property type="protein sequence ID" value="CAF1251506.1"/>
    <property type="molecule type" value="Genomic_DNA"/>
</dbReference>
<organism evidence="1 5">
    <name type="scientific">Adineta steineri</name>
    <dbReference type="NCBI Taxonomy" id="433720"/>
    <lineage>
        <taxon>Eukaryota</taxon>
        <taxon>Metazoa</taxon>
        <taxon>Spiralia</taxon>
        <taxon>Gnathifera</taxon>
        <taxon>Rotifera</taxon>
        <taxon>Eurotatoria</taxon>
        <taxon>Bdelloidea</taxon>
        <taxon>Adinetida</taxon>
        <taxon>Adinetidae</taxon>
        <taxon>Adineta</taxon>
    </lineage>
</organism>
<accession>A0A815A3Y8</accession>
<dbReference type="AlphaFoldDB" id="A0A815A3Y8"/>
<evidence type="ECO:0000313" key="3">
    <source>
        <dbReference type="EMBL" id="CAF3822766.1"/>
    </source>
</evidence>
<evidence type="ECO:0000313" key="2">
    <source>
        <dbReference type="EMBL" id="CAF1276060.1"/>
    </source>
</evidence>
<dbReference type="EMBL" id="CAJOAZ010001627">
    <property type="protein sequence ID" value="CAF3837804.1"/>
    <property type="molecule type" value="Genomic_DNA"/>
</dbReference>
<comment type="caution">
    <text evidence="1">The sequence shown here is derived from an EMBL/GenBank/DDBJ whole genome shotgun (WGS) entry which is preliminary data.</text>
</comment>
<protein>
    <submittedName>
        <fullName evidence="1">Uncharacterized protein</fullName>
    </submittedName>
</protein>
<dbReference type="Proteomes" id="UP000663868">
    <property type="component" value="Unassembled WGS sequence"/>
</dbReference>
<dbReference type="Proteomes" id="UP000663860">
    <property type="component" value="Unassembled WGS sequence"/>
</dbReference>
<dbReference type="EMBL" id="CAJOBB010001192">
    <property type="protein sequence ID" value="CAF3822766.1"/>
    <property type="molecule type" value="Genomic_DNA"/>
</dbReference>